<dbReference type="GO" id="GO:1902201">
    <property type="term" value="P:negative regulation of bacterial-type flagellum-dependent cell motility"/>
    <property type="evidence" value="ECO:0007669"/>
    <property type="project" value="TreeGrafter"/>
</dbReference>
<dbReference type="InterPro" id="IPR029787">
    <property type="entry name" value="Nucleotide_cyclase"/>
</dbReference>
<dbReference type="PANTHER" id="PTHR45138">
    <property type="entry name" value="REGULATORY COMPONENTS OF SENSORY TRANSDUCTION SYSTEM"/>
    <property type="match status" value="1"/>
</dbReference>
<dbReference type="GO" id="GO:0052621">
    <property type="term" value="F:diguanylate cyclase activity"/>
    <property type="evidence" value="ECO:0007669"/>
    <property type="project" value="UniProtKB-EC"/>
</dbReference>
<dbReference type="Pfam" id="PF00072">
    <property type="entry name" value="Response_reg"/>
    <property type="match status" value="1"/>
</dbReference>
<evidence type="ECO:0000259" key="4">
    <source>
        <dbReference type="PROSITE" id="PS50110"/>
    </source>
</evidence>
<name>A0A328YEM0_9BURK</name>
<dbReference type="InterPro" id="IPR043128">
    <property type="entry name" value="Rev_trsase/Diguanyl_cyclase"/>
</dbReference>
<keyword evidence="7" id="KW-1185">Reference proteome</keyword>
<dbReference type="CDD" id="cd01949">
    <property type="entry name" value="GGDEF"/>
    <property type="match status" value="1"/>
</dbReference>
<dbReference type="GO" id="GO:0000160">
    <property type="term" value="P:phosphorelay signal transduction system"/>
    <property type="evidence" value="ECO:0007669"/>
    <property type="project" value="InterPro"/>
</dbReference>
<dbReference type="InterPro" id="IPR000160">
    <property type="entry name" value="GGDEF_dom"/>
</dbReference>
<dbReference type="GO" id="GO:0043709">
    <property type="term" value="P:cell adhesion involved in single-species biofilm formation"/>
    <property type="evidence" value="ECO:0007669"/>
    <property type="project" value="TreeGrafter"/>
</dbReference>
<dbReference type="Pfam" id="PF00990">
    <property type="entry name" value="GGDEF"/>
    <property type="match status" value="1"/>
</dbReference>
<dbReference type="SUPFAM" id="SSF55073">
    <property type="entry name" value="Nucleotide cyclase"/>
    <property type="match status" value="1"/>
</dbReference>
<keyword evidence="3" id="KW-0597">Phosphoprotein</keyword>
<dbReference type="InterPro" id="IPR011006">
    <property type="entry name" value="CheY-like_superfamily"/>
</dbReference>
<feature type="domain" description="Response regulatory" evidence="4">
    <location>
        <begin position="16"/>
        <end position="131"/>
    </location>
</feature>
<organism evidence="6 7">
    <name type="scientific">Paracidovorax anthurii</name>
    <dbReference type="NCBI Taxonomy" id="78229"/>
    <lineage>
        <taxon>Bacteria</taxon>
        <taxon>Pseudomonadati</taxon>
        <taxon>Pseudomonadota</taxon>
        <taxon>Betaproteobacteria</taxon>
        <taxon>Burkholderiales</taxon>
        <taxon>Comamonadaceae</taxon>
        <taxon>Paracidovorax</taxon>
    </lineage>
</organism>
<dbReference type="PROSITE" id="PS50887">
    <property type="entry name" value="GGDEF"/>
    <property type="match status" value="1"/>
</dbReference>
<evidence type="ECO:0000313" key="7">
    <source>
        <dbReference type="Proteomes" id="UP000248856"/>
    </source>
</evidence>
<dbReference type="AlphaFoldDB" id="A0A328YEM0"/>
<proteinExistence type="predicted"/>
<dbReference type="FunFam" id="3.30.70.270:FF:000001">
    <property type="entry name" value="Diguanylate cyclase domain protein"/>
    <property type="match status" value="1"/>
</dbReference>
<comment type="catalytic activity">
    <reaction evidence="2">
        <text>2 GTP = 3',3'-c-di-GMP + 2 diphosphate</text>
        <dbReference type="Rhea" id="RHEA:24898"/>
        <dbReference type="ChEBI" id="CHEBI:33019"/>
        <dbReference type="ChEBI" id="CHEBI:37565"/>
        <dbReference type="ChEBI" id="CHEBI:58805"/>
        <dbReference type="EC" id="2.7.7.65"/>
    </reaction>
</comment>
<dbReference type="SMART" id="SM00267">
    <property type="entry name" value="GGDEF"/>
    <property type="match status" value="1"/>
</dbReference>
<dbReference type="EMBL" id="QLTA01000094">
    <property type="protein sequence ID" value="RAR71593.1"/>
    <property type="molecule type" value="Genomic_DNA"/>
</dbReference>
<evidence type="ECO:0000256" key="3">
    <source>
        <dbReference type="PROSITE-ProRule" id="PRU00169"/>
    </source>
</evidence>
<protein>
    <recommendedName>
        <fullName evidence="1">diguanylate cyclase</fullName>
        <ecNumber evidence="1">2.7.7.65</ecNumber>
    </recommendedName>
</protein>
<dbReference type="Gene3D" id="3.30.70.270">
    <property type="match status" value="1"/>
</dbReference>
<gene>
    <name evidence="6" type="ORF">AX018_10943</name>
</gene>
<accession>A0A328YEM0</accession>
<dbReference type="Gene3D" id="3.40.50.2300">
    <property type="match status" value="1"/>
</dbReference>
<sequence length="308" mass="33423">MAHLADPQLPSPDGISVLLVDDQVTNIRMLHALLGEEFDIRMATSGDDALRLIHSAPPDLILLDIQMPGMSGYEVCRQLKASEDTRHIPVIFITAQNTPEDESLCFRVGAVDFIAKPINPEVAKARVRTHARLKRQSDLLRDLAYVDGLTGVANRRRFDGALDAEWRRCGRNGSPLSIVMIDVDNFKSYNDHYGHAAGDSCLQKVALQLTGRLHRSHDLVARYGGEEFVCLLPDCDLQGALAKAEALRQSVESLAIEHAASAPPAIVTISAGVCSMVPSDGMATSMLAHLADQHLYAAKSGGRNRVSG</sequence>
<feature type="domain" description="GGDEF" evidence="5">
    <location>
        <begin position="174"/>
        <end position="308"/>
    </location>
</feature>
<dbReference type="InterPro" id="IPR050469">
    <property type="entry name" value="Diguanylate_Cyclase"/>
</dbReference>
<reference evidence="6 7" key="1">
    <citation type="submission" date="2018-06" db="EMBL/GenBank/DDBJ databases">
        <title>Genomic Encyclopedia of Archaeal and Bacterial Type Strains, Phase II (KMG-II): from individual species to whole genera.</title>
        <authorList>
            <person name="Goeker M."/>
        </authorList>
    </citation>
    <scope>NUCLEOTIDE SEQUENCE [LARGE SCALE GENOMIC DNA]</scope>
    <source>
        <strain evidence="6 7">CFPB 3232</strain>
    </source>
</reference>
<evidence type="ECO:0000259" key="5">
    <source>
        <dbReference type="PROSITE" id="PS50887"/>
    </source>
</evidence>
<comment type="caution">
    <text evidence="6">The sequence shown here is derived from an EMBL/GenBank/DDBJ whole genome shotgun (WGS) entry which is preliminary data.</text>
</comment>
<dbReference type="EC" id="2.7.7.65" evidence="1"/>
<evidence type="ECO:0000256" key="1">
    <source>
        <dbReference type="ARBA" id="ARBA00012528"/>
    </source>
</evidence>
<dbReference type="PROSITE" id="PS50110">
    <property type="entry name" value="RESPONSE_REGULATORY"/>
    <property type="match status" value="1"/>
</dbReference>
<dbReference type="Proteomes" id="UP000248856">
    <property type="component" value="Unassembled WGS sequence"/>
</dbReference>
<evidence type="ECO:0000256" key="2">
    <source>
        <dbReference type="ARBA" id="ARBA00034247"/>
    </source>
</evidence>
<evidence type="ECO:0000313" key="6">
    <source>
        <dbReference type="EMBL" id="RAR71593.1"/>
    </source>
</evidence>
<dbReference type="SUPFAM" id="SSF52172">
    <property type="entry name" value="CheY-like"/>
    <property type="match status" value="1"/>
</dbReference>
<feature type="modified residue" description="4-aspartylphosphate" evidence="3">
    <location>
        <position position="64"/>
    </location>
</feature>
<dbReference type="OrthoDB" id="9813903at2"/>
<dbReference type="SMART" id="SM00448">
    <property type="entry name" value="REC"/>
    <property type="match status" value="1"/>
</dbReference>
<dbReference type="GO" id="GO:0005886">
    <property type="term" value="C:plasma membrane"/>
    <property type="evidence" value="ECO:0007669"/>
    <property type="project" value="TreeGrafter"/>
</dbReference>
<dbReference type="PANTHER" id="PTHR45138:SF9">
    <property type="entry name" value="DIGUANYLATE CYCLASE DGCM-RELATED"/>
    <property type="match status" value="1"/>
</dbReference>
<dbReference type="InterPro" id="IPR001789">
    <property type="entry name" value="Sig_transdc_resp-reg_receiver"/>
</dbReference>
<dbReference type="NCBIfam" id="TIGR00254">
    <property type="entry name" value="GGDEF"/>
    <property type="match status" value="1"/>
</dbReference>